<evidence type="ECO:0000256" key="11">
    <source>
        <dbReference type="ARBA" id="ARBA00023014"/>
    </source>
</evidence>
<dbReference type="NCBIfam" id="TIGR01084">
    <property type="entry name" value="mutY"/>
    <property type="match status" value="1"/>
</dbReference>
<dbReference type="PANTHER" id="PTHR42944:SF1">
    <property type="entry name" value="ADENINE DNA GLYCOSYLASE"/>
    <property type="match status" value="1"/>
</dbReference>
<dbReference type="InterPro" id="IPR000445">
    <property type="entry name" value="HhH_motif"/>
</dbReference>
<evidence type="ECO:0000259" key="15">
    <source>
        <dbReference type="SMART" id="SM00478"/>
    </source>
</evidence>
<evidence type="ECO:0000313" key="17">
    <source>
        <dbReference type="Proteomes" id="UP000031465"/>
    </source>
</evidence>
<dbReference type="EC" id="3.2.2.31" evidence="4 14"/>
<keyword evidence="11" id="KW-0411">Iron-sulfur</keyword>
<dbReference type="GO" id="GO:0006298">
    <property type="term" value="P:mismatch repair"/>
    <property type="evidence" value="ECO:0007669"/>
    <property type="project" value="TreeGrafter"/>
</dbReference>
<dbReference type="GO" id="GO:0035485">
    <property type="term" value="F:adenine/guanine mispair binding"/>
    <property type="evidence" value="ECO:0007669"/>
    <property type="project" value="TreeGrafter"/>
</dbReference>
<dbReference type="PANTHER" id="PTHR42944">
    <property type="entry name" value="ADENINE DNA GLYCOSYLASE"/>
    <property type="match status" value="1"/>
</dbReference>
<keyword evidence="7" id="KW-0479">Metal-binding</keyword>
<dbReference type="GO" id="GO:0034039">
    <property type="term" value="F:8-oxo-7,8-dihydroguanine DNA N-glycosylase activity"/>
    <property type="evidence" value="ECO:0007669"/>
    <property type="project" value="TreeGrafter"/>
</dbReference>
<dbReference type="GO" id="GO:0006284">
    <property type="term" value="P:base-excision repair"/>
    <property type="evidence" value="ECO:0007669"/>
    <property type="project" value="UniProtKB-UniRule"/>
</dbReference>
<dbReference type="InterPro" id="IPR011257">
    <property type="entry name" value="DNA_glycosylase"/>
</dbReference>
<keyword evidence="10 14" id="KW-0408">Iron</keyword>
<dbReference type="Pfam" id="PF00633">
    <property type="entry name" value="HHH"/>
    <property type="match status" value="1"/>
</dbReference>
<dbReference type="GO" id="GO:0046872">
    <property type="term" value="F:metal ion binding"/>
    <property type="evidence" value="ECO:0007669"/>
    <property type="project" value="UniProtKB-UniRule"/>
</dbReference>
<evidence type="ECO:0000256" key="8">
    <source>
        <dbReference type="ARBA" id="ARBA00022763"/>
    </source>
</evidence>
<dbReference type="RefSeq" id="WP_011174639.1">
    <property type="nucleotide sequence ID" value="NZ_JSAN01000011.1"/>
</dbReference>
<dbReference type="Pfam" id="PF14815">
    <property type="entry name" value="NUDIX_4"/>
    <property type="match status" value="1"/>
</dbReference>
<dbReference type="InterPro" id="IPR029119">
    <property type="entry name" value="MutY_C"/>
</dbReference>
<evidence type="ECO:0000256" key="10">
    <source>
        <dbReference type="ARBA" id="ARBA00023004"/>
    </source>
</evidence>
<dbReference type="PATRIC" id="fig|362787.3.peg.105"/>
<dbReference type="SUPFAM" id="SSF48150">
    <property type="entry name" value="DNA-glycosylase"/>
    <property type="match status" value="1"/>
</dbReference>
<comment type="catalytic activity">
    <reaction evidence="1 14">
        <text>Hydrolyzes free adenine bases from 7,8-dihydro-8-oxoguanine:adenine mismatched double-stranded DNA, leaving an apurinic site.</text>
        <dbReference type="EC" id="3.2.2.31"/>
    </reaction>
</comment>
<evidence type="ECO:0000256" key="13">
    <source>
        <dbReference type="ARBA" id="ARBA00023295"/>
    </source>
</evidence>
<dbReference type="OMA" id="EADWLWY"/>
<evidence type="ECO:0000256" key="7">
    <source>
        <dbReference type="ARBA" id="ARBA00022723"/>
    </source>
</evidence>
<sequence>MSSSFPNEKLKKWFLSSKRDLPWRQNPTPYAVWISEVMLQQTQVAVVIPYFNRWMQAFPSIEALAIASLEEVIKAWEGLGYYSRARHLHQGAQYLVEHCQGELPADEKELKKIKGLGPYTIGAILSFAFHQKKAAVDGNVLRVLARYFQIEEDIAKTSTIKKLRDFAESILPDEESWISSEALIELGATICSRKAICQECPLKSNCQSYLHGLSDKLPIKTKAIKTQYLYRAVAIVKCGDYFLVKKGKKGEIMSDLYEFPFFEVSQEGITFKELQENIKLHWNLTVHLLQSLSSIEHGFTRYQARLDPCVFNCLEMSPVKDLEWLDTKSLKQKAFSSGHRRIFQSLLSLDID</sequence>
<keyword evidence="8 14" id="KW-0227">DNA damage</keyword>
<dbReference type="EMBL" id="JSAN01000011">
    <property type="protein sequence ID" value="KIC74378.1"/>
    <property type="molecule type" value="Genomic_DNA"/>
</dbReference>
<dbReference type="GO" id="GO:0032357">
    <property type="term" value="F:oxidized purine DNA binding"/>
    <property type="evidence" value="ECO:0007669"/>
    <property type="project" value="TreeGrafter"/>
</dbReference>
<dbReference type="CDD" id="cd03431">
    <property type="entry name" value="NUDIX_DNA_Glycosylase_C-MutY"/>
    <property type="match status" value="1"/>
</dbReference>
<comment type="cofactor">
    <cofactor evidence="14">
        <name>[4Fe-4S] cluster</name>
        <dbReference type="ChEBI" id="CHEBI:49883"/>
    </cofactor>
    <text evidence="14">Binds 1 [4Fe-4S] cluster.</text>
</comment>
<dbReference type="InterPro" id="IPR044298">
    <property type="entry name" value="MIG/MutY"/>
</dbReference>
<dbReference type="GO" id="GO:0051539">
    <property type="term" value="F:4 iron, 4 sulfur cluster binding"/>
    <property type="evidence" value="ECO:0007669"/>
    <property type="project" value="UniProtKB-UniRule"/>
</dbReference>
<gene>
    <name evidence="16" type="primary">yfhQ</name>
    <name evidence="16" type="ORF">DB44_AL00720</name>
</gene>
<keyword evidence="13 14" id="KW-0326">Glycosidase</keyword>
<evidence type="ECO:0000256" key="5">
    <source>
        <dbReference type="ARBA" id="ARBA00022023"/>
    </source>
</evidence>
<dbReference type="SMART" id="SM00478">
    <property type="entry name" value="ENDO3c"/>
    <property type="match status" value="1"/>
</dbReference>
<evidence type="ECO:0000256" key="3">
    <source>
        <dbReference type="ARBA" id="ARBA00008343"/>
    </source>
</evidence>
<evidence type="ECO:0000256" key="1">
    <source>
        <dbReference type="ARBA" id="ARBA00000843"/>
    </source>
</evidence>
<dbReference type="InterPro" id="IPR003265">
    <property type="entry name" value="HhH-GPD_domain"/>
</dbReference>
<proteinExistence type="inferred from homology"/>
<dbReference type="Pfam" id="PF00730">
    <property type="entry name" value="HhH-GPD"/>
    <property type="match status" value="1"/>
</dbReference>
<evidence type="ECO:0000256" key="12">
    <source>
        <dbReference type="ARBA" id="ARBA00023204"/>
    </source>
</evidence>
<evidence type="ECO:0000256" key="14">
    <source>
        <dbReference type="RuleBase" id="RU365096"/>
    </source>
</evidence>
<dbReference type="SUPFAM" id="SSF55811">
    <property type="entry name" value="Nudix"/>
    <property type="match status" value="1"/>
</dbReference>
<dbReference type="CDD" id="cd00056">
    <property type="entry name" value="ENDO3c"/>
    <property type="match status" value="1"/>
</dbReference>
<comment type="function">
    <text evidence="2">Adenine glycosylase active on G-A mispairs. MutY also corrects error-prone DNA synthesis past GO lesions which are due to the oxidatively damaged form of guanine: 7,8-dihydro-8-oxoguanine (8-oxo-dGTP).</text>
</comment>
<dbReference type="AlphaFoldDB" id="A0A0C1HII7"/>
<dbReference type="InterPro" id="IPR023170">
    <property type="entry name" value="HhH_base_excis_C"/>
</dbReference>
<comment type="similarity">
    <text evidence="3 14">Belongs to the Nth/MutY family.</text>
</comment>
<dbReference type="InterPro" id="IPR005760">
    <property type="entry name" value="A/G_AdeGlyc_MutY"/>
</dbReference>
<organism evidence="16 17">
    <name type="scientific">Candidatus Protochlamydia amoebophila</name>
    <dbReference type="NCBI Taxonomy" id="362787"/>
    <lineage>
        <taxon>Bacteria</taxon>
        <taxon>Pseudomonadati</taxon>
        <taxon>Chlamydiota</taxon>
        <taxon>Chlamydiia</taxon>
        <taxon>Parachlamydiales</taxon>
        <taxon>Parachlamydiaceae</taxon>
        <taxon>Candidatus Protochlamydia</taxon>
    </lineage>
</organism>
<dbReference type="Gene3D" id="1.10.340.30">
    <property type="entry name" value="Hypothetical protein, domain 2"/>
    <property type="match status" value="1"/>
</dbReference>
<keyword evidence="9 16" id="KW-0378">Hydrolase</keyword>
<dbReference type="FunFam" id="1.10.340.30:FF:000002">
    <property type="entry name" value="Adenine DNA glycosylase"/>
    <property type="match status" value="1"/>
</dbReference>
<dbReference type="InterPro" id="IPR015797">
    <property type="entry name" value="NUDIX_hydrolase-like_dom_sf"/>
</dbReference>
<protein>
    <recommendedName>
        <fullName evidence="5 14">Adenine DNA glycosylase</fullName>
        <ecNumber evidence="4 14">3.2.2.31</ecNumber>
    </recommendedName>
</protein>
<evidence type="ECO:0000313" key="16">
    <source>
        <dbReference type="EMBL" id="KIC74378.1"/>
    </source>
</evidence>
<dbReference type="GO" id="GO:0000701">
    <property type="term" value="F:purine-specific mismatch base pair DNA N-glycosylase activity"/>
    <property type="evidence" value="ECO:0007669"/>
    <property type="project" value="UniProtKB-EC"/>
</dbReference>
<comment type="caution">
    <text evidence="16">The sequence shown here is derived from an EMBL/GenBank/DDBJ whole genome shotgun (WGS) entry which is preliminary data.</text>
</comment>
<dbReference type="Gene3D" id="3.90.79.10">
    <property type="entry name" value="Nucleoside Triphosphate Pyrophosphohydrolase"/>
    <property type="match status" value="1"/>
</dbReference>
<evidence type="ECO:0000256" key="2">
    <source>
        <dbReference type="ARBA" id="ARBA00002933"/>
    </source>
</evidence>
<keyword evidence="6" id="KW-0004">4Fe-4S</keyword>
<evidence type="ECO:0000256" key="4">
    <source>
        <dbReference type="ARBA" id="ARBA00012045"/>
    </source>
</evidence>
<feature type="domain" description="HhH-GPD" evidence="15">
    <location>
        <begin position="38"/>
        <end position="189"/>
    </location>
</feature>
<evidence type="ECO:0000256" key="6">
    <source>
        <dbReference type="ARBA" id="ARBA00022485"/>
    </source>
</evidence>
<reference evidence="16 17" key="1">
    <citation type="journal article" date="2014" name="Mol. Biol. Evol.">
        <title>Massive expansion of Ubiquitination-related gene families within the Chlamydiae.</title>
        <authorList>
            <person name="Domman D."/>
            <person name="Collingro A."/>
            <person name="Lagkouvardos I."/>
            <person name="Gehre L."/>
            <person name="Weinmaier T."/>
            <person name="Rattei T."/>
            <person name="Subtil A."/>
            <person name="Horn M."/>
        </authorList>
    </citation>
    <scope>NUCLEOTIDE SEQUENCE [LARGE SCALE GENOMIC DNA]</scope>
    <source>
        <strain evidence="16 17">EI2</strain>
    </source>
</reference>
<name>A0A0C1HII7_9BACT</name>
<dbReference type="Gene3D" id="1.10.1670.10">
    <property type="entry name" value="Helix-hairpin-Helix base-excision DNA repair enzymes (C-terminal)"/>
    <property type="match status" value="1"/>
</dbReference>
<evidence type="ECO:0000256" key="9">
    <source>
        <dbReference type="ARBA" id="ARBA00022801"/>
    </source>
</evidence>
<keyword evidence="12" id="KW-0234">DNA repair</keyword>
<dbReference type="Proteomes" id="UP000031465">
    <property type="component" value="Unassembled WGS sequence"/>
</dbReference>
<accession>A0A0C1HII7</accession>